<dbReference type="PATRIC" id="fig|1441095.3.peg.991"/>
<dbReference type="OrthoDB" id="2828299at2"/>
<keyword evidence="2" id="KW-1185">Reference proteome</keyword>
<dbReference type="STRING" id="1441095.AM592_04495"/>
<protein>
    <submittedName>
        <fullName evidence="1">Uncharacterized protein</fullName>
    </submittedName>
</protein>
<dbReference type="EMBL" id="CP012600">
    <property type="protein sequence ID" value="ALC80927.1"/>
    <property type="molecule type" value="Genomic_DNA"/>
</dbReference>
<sequence length="62" mass="7614">MKQIVKHGQKEIKSNRVAVWRLEVDYELATLFEALQKQDEEQIEYSKRKLERLRKEWIRLNA</sequence>
<evidence type="ECO:0000313" key="2">
    <source>
        <dbReference type="Proteomes" id="UP000067625"/>
    </source>
</evidence>
<reference evidence="2" key="1">
    <citation type="submission" date="2015-08" db="EMBL/GenBank/DDBJ databases">
        <title>Genome sequencing project for genomic taxonomy and phylogenomics of Bacillus-like bacteria.</title>
        <authorList>
            <person name="Liu B."/>
            <person name="Wang J."/>
            <person name="Zhu Y."/>
            <person name="Liu G."/>
            <person name="Chen Q."/>
            <person name="Chen Z."/>
            <person name="Lan J."/>
            <person name="Che J."/>
            <person name="Ge C."/>
            <person name="Shi H."/>
            <person name="Pan Z."/>
            <person name="Liu X."/>
        </authorList>
    </citation>
    <scope>NUCLEOTIDE SEQUENCE [LARGE SCALE GENOMIC DNA]</scope>
    <source>
        <strain evidence="2">FJAT-4402</strain>
    </source>
</reference>
<proteinExistence type="predicted"/>
<reference evidence="1 2" key="2">
    <citation type="journal article" date="2016" name="Int. J. Syst. Evol. Microbiol.">
        <title>Bacillus gobiensis sp. nov., isolated from a soil sample.</title>
        <authorList>
            <person name="Liu B."/>
            <person name="Liu G.H."/>
            <person name="Cetin S."/>
            <person name="Schumann P."/>
            <person name="Pan Z.Z."/>
            <person name="Chen Q.Q."/>
        </authorList>
    </citation>
    <scope>NUCLEOTIDE SEQUENCE [LARGE SCALE GENOMIC DNA]</scope>
    <source>
        <strain evidence="1 2">FJAT-4402</strain>
    </source>
</reference>
<accession>A0A0M5J9Q1</accession>
<dbReference type="RefSeq" id="WP_053602678.1">
    <property type="nucleotide sequence ID" value="NZ_CP012600.1"/>
</dbReference>
<gene>
    <name evidence="1" type="ORF">AM592_04495</name>
</gene>
<organism evidence="1 2">
    <name type="scientific">Bacillus gobiensis</name>
    <dbReference type="NCBI Taxonomy" id="1441095"/>
    <lineage>
        <taxon>Bacteria</taxon>
        <taxon>Bacillati</taxon>
        <taxon>Bacillota</taxon>
        <taxon>Bacilli</taxon>
        <taxon>Bacillales</taxon>
        <taxon>Bacillaceae</taxon>
        <taxon>Bacillus</taxon>
    </lineage>
</organism>
<dbReference type="AlphaFoldDB" id="A0A0M5J9Q1"/>
<dbReference type="Proteomes" id="UP000067625">
    <property type="component" value="Chromosome"/>
</dbReference>
<evidence type="ECO:0000313" key="1">
    <source>
        <dbReference type="EMBL" id="ALC80927.1"/>
    </source>
</evidence>
<name>A0A0M5J9Q1_9BACI</name>